<sequence length="494" mass="55388">MLLLAAMCVNAVGCGAGSNAEVTDEEKYIGEEWSNYVFYPASIEGFVGDTMPFYDDGKFNVFYLADQRNGKQGYHPWGLIQTEDFSSFDDKGVVINYGETVESQDIALGTGSVIKDKDGIYHAFYTGHNDTYSPKEAVMHATSKDMENWDKIPEDTFTGSGNYSQDDFRDPYVMYSEEDKCYLMFITTRANNNGVIAKYSSNDLKTWKDEGVFFENDMGNDSNMECPTVLKYKDKWYLSFSDQWPNRQVHYRISDSLNGTFEKPANDVFDCNGFYAGRLETDGDNLYVVGWCGTKKNHQDADEYDWGGNMVTHLLNQNSDGTLNPVLNPSIKSTLKNECKLSPVKMTESVKEKAGNYSFSGNDYEVVGFKNIMGSYLLETTVSDFDENGMFGLCFNTNDESVGNLNIVFNAATNKIEFYNTSNIVQTAAQSSLDYDIKNAGELNIKAVIAGGVVVCYVNDEVAFTSRMYLSQGGQWGLFSIKSPVTFKDTKLYK</sequence>
<name>A0A5P6VV38_PSEXY</name>
<evidence type="ECO:0000256" key="4">
    <source>
        <dbReference type="ARBA" id="ARBA00023295"/>
    </source>
</evidence>
<dbReference type="EMBL" id="CP043028">
    <property type="protein sequence ID" value="QFJ56242.1"/>
    <property type="molecule type" value="Genomic_DNA"/>
</dbReference>
<comment type="similarity">
    <text evidence="1">Belongs to the glycosyl hydrolase 32 family.</text>
</comment>
<dbReference type="InterPro" id="IPR013148">
    <property type="entry name" value="Glyco_hydro_32_N"/>
</dbReference>
<dbReference type="InterPro" id="IPR001362">
    <property type="entry name" value="Glyco_hydro_32"/>
</dbReference>
<accession>A0A5P6VV38</accession>
<dbReference type="CDD" id="cd08995">
    <property type="entry name" value="GH32_EcAec43-like"/>
    <property type="match status" value="1"/>
</dbReference>
<keyword evidence="4" id="KW-0326">Glycosidase</keyword>
<dbReference type="EC" id="3.2.1.26" evidence="2"/>
<dbReference type="OrthoDB" id="9759709at2"/>
<dbReference type="InterPro" id="IPR051214">
    <property type="entry name" value="GH32_Enzymes"/>
</dbReference>
<evidence type="ECO:0000256" key="2">
    <source>
        <dbReference type="ARBA" id="ARBA00012758"/>
    </source>
</evidence>
<dbReference type="KEGG" id="pxv:FXF36_10905"/>
<dbReference type="Pfam" id="PF00251">
    <property type="entry name" value="Glyco_hydro_32N"/>
    <property type="match status" value="1"/>
</dbReference>
<dbReference type="AlphaFoldDB" id="A0A5P6VV38"/>
<evidence type="ECO:0000313" key="7">
    <source>
        <dbReference type="Proteomes" id="UP000327030"/>
    </source>
</evidence>
<proteinExistence type="inferred from homology"/>
<reference evidence="7" key="1">
    <citation type="submission" date="2019-08" db="EMBL/GenBank/DDBJ databases">
        <title>Complete Genome Sequence of the Polysaccharide-Degrading Rumen Bacterium Pseudobutyrivibrio xylanivorans MA3014.</title>
        <authorList>
            <person name="Palevich N."/>
            <person name="Maclean P.H."/>
            <person name="Kelly W.J."/>
            <person name="Leahy S.C."/>
            <person name="Rakonjac J."/>
            <person name="Attwood G.T."/>
        </authorList>
    </citation>
    <scope>NUCLEOTIDE SEQUENCE [LARGE SCALE GENOMIC DNA]</scope>
    <source>
        <strain evidence="7">MA3014</strain>
    </source>
</reference>
<keyword evidence="3 6" id="KW-0378">Hydrolase</keyword>
<dbReference type="Gene3D" id="2.60.120.560">
    <property type="entry name" value="Exo-inulinase, domain 1"/>
    <property type="match status" value="1"/>
</dbReference>
<organism evidence="6 7">
    <name type="scientific">Pseudobutyrivibrio xylanivorans</name>
    <dbReference type="NCBI Taxonomy" id="185007"/>
    <lineage>
        <taxon>Bacteria</taxon>
        <taxon>Bacillati</taxon>
        <taxon>Bacillota</taxon>
        <taxon>Clostridia</taxon>
        <taxon>Lachnospirales</taxon>
        <taxon>Lachnospiraceae</taxon>
        <taxon>Pseudobutyrivibrio</taxon>
    </lineage>
</organism>
<dbReference type="PANTHER" id="PTHR43101">
    <property type="entry name" value="BETA-FRUCTOSIDASE"/>
    <property type="match status" value="1"/>
</dbReference>
<dbReference type="SUPFAM" id="SSF75005">
    <property type="entry name" value="Arabinanase/levansucrase/invertase"/>
    <property type="match status" value="1"/>
</dbReference>
<gene>
    <name evidence="6" type="primary">scr32B</name>
    <name evidence="6" type="ORF">FXF36_10905</name>
</gene>
<dbReference type="GO" id="GO:0004564">
    <property type="term" value="F:beta-fructofuranosidase activity"/>
    <property type="evidence" value="ECO:0007669"/>
    <property type="project" value="UniProtKB-EC"/>
</dbReference>
<dbReference type="Proteomes" id="UP000327030">
    <property type="component" value="Chromosome 1"/>
</dbReference>
<evidence type="ECO:0000256" key="3">
    <source>
        <dbReference type="ARBA" id="ARBA00022801"/>
    </source>
</evidence>
<dbReference type="GO" id="GO:0005975">
    <property type="term" value="P:carbohydrate metabolic process"/>
    <property type="evidence" value="ECO:0007669"/>
    <property type="project" value="InterPro"/>
</dbReference>
<evidence type="ECO:0000256" key="1">
    <source>
        <dbReference type="ARBA" id="ARBA00009902"/>
    </source>
</evidence>
<dbReference type="Gene3D" id="2.115.10.20">
    <property type="entry name" value="Glycosyl hydrolase domain, family 43"/>
    <property type="match status" value="1"/>
</dbReference>
<dbReference type="InterPro" id="IPR023296">
    <property type="entry name" value="Glyco_hydro_beta-prop_sf"/>
</dbReference>
<evidence type="ECO:0000259" key="5">
    <source>
        <dbReference type="Pfam" id="PF00251"/>
    </source>
</evidence>
<protein>
    <recommendedName>
        <fullName evidence="2">beta-fructofuranosidase</fullName>
        <ecNumber evidence="2">3.2.1.26</ecNumber>
    </recommendedName>
</protein>
<feature type="domain" description="Glycosyl hydrolase family 32 N-terminal" evidence="5">
    <location>
        <begin position="52"/>
        <end position="310"/>
    </location>
</feature>
<evidence type="ECO:0000313" key="6">
    <source>
        <dbReference type="EMBL" id="QFJ56242.1"/>
    </source>
</evidence>
<dbReference type="SMART" id="SM00640">
    <property type="entry name" value="Glyco_32"/>
    <property type="match status" value="1"/>
</dbReference>
<dbReference type="PANTHER" id="PTHR43101:SF1">
    <property type="entry name" value="BETA-FRUCTOSIDASE"/>
    <property type="match status" value="1"/>
</dbReference>